<proteinExistence type="inferred from homology"/>
<dbReference type="InterPro" id="IPR010970">
    <property type="entry name" value="Cys_dSase_SufS"/>
</dbReference>
<dbReference type="Proteomes" id="UP000230843">
    <property type="component" value="Unassembled WGS sequence"/>
</dbReference>
<evidence type="ECO:0000256" key="6">
    <source>
        <dbReference type="ARBA" id="ARBA00050776"/>
    </source>
</evidence>
<evidence type="ECO:0000256" key="2">
    <source>
        <dbReference type="ARBA" id="ARBA00010447"/>
    </source>
</evidence>
<dbReference type="GO" id="GO:0030170">
    <property type="term" value="F:pyridoxal phosphate binding"/>
    <property type="evidence" value="ECO:0007669"/>
    <property type="project" value="UniProtKB-UniRule"/>
</dbReference>
<keyword evidence="4 8" id="KW-0808">Transferase</keyword>
<evidence type="ECO:0000313" key="10">
    <source>
        <dbReference type="EMBL" id="PJA89925.1"/>
    </source>
</evidence>
<evidence type="ECO:0000256" key="7">
    <source>
        <dbReference type="RuleBase" id="RU004504"/>
    </source>
</evidence>
<dbReference type="InterPro" id="IPR015422">
    <property type="entry name" value="PyrdxlP-dep_Trfase_small"/>
</dbReference>
<dbReference type="EMBL" id="PFVJ01000037">
    <property type="protein sequence ID" value="PJA89925.1"/>
    <property type="molecule type" value="Genomic_DNA"/>
</dbReference>
<dbReference type="GO" id="GO:0006534">
    <property type="term" value="P:cysteine metabolic process"/>
    <property type="evidence" value="ECO:0007669"/>
    <property type="project" value="UniProtKB-UniRule"/>
</dbReference>
<evidence type="ECO:0000256" key="1">
    <source>
        <dbReference type="ARBA" id="ARBA00001933"/>
    </source>
</evidence>
<comment type="catalytic activity">
    <reaction evidence="6 8">
        <text>(sulfur carrier)-H + L-cysteine = (sulfur carrier)-SH + L-alanine</text>
        <dbReference type="Rhea" id="RHEA:43892"/>
        <dbReference type="Rhea" id="RHEA-COMP:14737"/>
        <dbReference type="Rhea" id="RHEA-COMP:14739"/>
        <dbReference type="ChEBI" id="CHEBI:29917"/>
        <dbReference type="ChEBI" id="CHEBI:35235"/>
        <dbReference type="ChEBI" id="CHEBI:57972"/>
        <dbReference type="ChEBI" id="CHEBI:64428"/>
        <dbReference type="EC" id="2.8.1.7"/>
    </reaction>
</comment>
<dbReference type="PIRSF" id="PIRSF005572">
    <property type="entry name" value="NifS"/>
    <property type="match status" value="1"/>
</dbReference>
<comment type="caution">
    <text evidence="10">The sequence shown here is derived from an EMBL/GenBank/DDBJ whole genome shotgun (WGS) entry which is preliminary data.</text>
</comment>
<name>A0A2M7Z764_9BACT</name>
<dbReference type="InterPro" id="IPR015424">
    <property type="entry name" value="PyrdxlP-dep_Trfase"/>
</dbReference>
<dbReference type="NCBIfam" id="TIGR01979">
    <property type="entry name" value="sufS"/>
    <property type="match status" value="1"/>
</dbReference>
<evidence type="ECO:0000259" key="9">
    <source>
        <dbReference type="Pfam" id="PF00266"/>
    </source>
</evidence>
<dbReference type="AlphaFoldDB" id="A0A2M7Z764"/>
<dbReference type="Gene3D" id="3.40.640.10">
    <property type="entry name" value="Type I PLP-dependent aspartate aminotransferase-like (Major domain)"/>
    <property type="match status" value="1"/>
</dbReference>
<dbReference type="GO" id="GO:0031071">
    <property type="term" value="F:cysteine desulfurase activity"/>
    <property type="evidence" value="ECO:0007669"/>
    <property type="project" value="UniProtKB-UniRule"/>
</dbReference>
<sequence>MKLGKDIKKDFKIFDSNNLVYLDNGATAQIPNIVVEEMNNYYSVKSNIHRGAYKLSGNASKKYEDARKVIADFLSAESQEIVLTGGTTSGINMLSQMLCKDLKAGDNIVLTRLEHHANLIPWQQKSKEKGFEIRFIELNKNLELDLESAKKLIDEKTKIVSFVHVSNALGVISPAKKLIKIAKKVGAITILDGAQSIVSIEVNVKDLDCDFFIFSGHKLYGPTGVGVIFGKIKLLEKLEPVNFGGDMISKVSYIDAIWNEVPFKFEAGTPPIAQVVGLAKSIKYMQDIGMKAVFEHEQNLCSYTIKSLKEIEGLSIIAEEAKRVSIISFVIEGVHPHDIASILDSQNIAVRAGHHCTMPLMKHLGINGTTRISFGIYNDVEDVDRLVEGLKKVKELF</sequence>
<evidence type="ECO:0000313" key="11">
    <source>
        <dbReference type="Proteomes" id="UP000230843"/>
    </source>
</evidence>
<evidence type="ECO:0000256" key="5">
    <source>
        <dbReference type="ARBA" id="ARBA00022898"/>
    </source>
</evidence>
<keyword evidence="5 8" id="KW-0663">Pyridoxal phosphate</keyword>
<dbReference type="PANTHER" id="PTHR43586:SF8">
    <property type="entry name" value="CYSTEINE DESULFURASE 1, CHLOROPLASTIC"/>
    <property type="match status" value="1"/>
</dbReference>
<dbReference type="EC" id="2.8.1.7" evidence="3 8"/>
<comment type="function">
    <text evidence="8">Catalyzes the removal of elemental sulfur and selenium atoms from L-cysteine, L-cystine, L-selenocysteine, and L-selenocystine to produce L-alanine.</text>
</comment>
<dbReference type="SUPFAM" id="SSF53383">
    <property type="entry name" value="PLP-dependent transferases"/>
    <property type="match status" value="1"/>
</dbReference>
<reference evidence="11" key="1">
    <citation type="submission" date="2017-09" db="EMBL/GenBank/DDBJ databases">
        <title>Depth-based differentiation of microbial function through sediment-hosted aquifers and enrichment of novel symbionts in the deep terrestrial subsurface.</title>
        <authorList>
            <person name="Probst A.J."/>
            <person name="Ladd B."/>
            <person name="Jarett J.K."/>
            <person name="Geller-Mcgrath D.E."/>
            <person name="Sieber C.M.K."/>
            <person name="Emerson J.B."/>
            <person name="Anantharaman K."/>
            <person name="Thomas B.C."/>
            <person name="Malmstrom R."/>
            <person name="Stieglmeier M."/>
            <person name="Klingl A."/>
            <person name="Woyke T."/>
            <person name="Ryan C.M."/>
            <person name="Banfield J.F."/>
        </authorList>
    </citation>
    <scope>NUCLEOTIDE SEQUENCE [LARGE SCALE GENOMIC DNA]</scope>
</reference>
<dbReference type="InterPro" id="IPR016454">
    <property type="entry name" value="Cysteine_dSase"/>
</dbReference>
<comment type="cofactor">
    <cofactor evidence="1 7">
        <name>pyridoxal 5'-phosphate</name>
        <dbReference type="ChEBI" id="CHEBI:597326"/>
    </cofactor>
</comment>
<dbReference type="InterPro" id="IPR000192">
    <property type="entry name" value="Aminotrans_V_dom"/>
</dbReference>
<evidence type="ECO:0000256" key="8">
    <source>
        <dbReference type="RuleBase" id="RU004506"/>
    </source>
</evidence>
<accession>A0A2M7Z764</accession>
<gene>
    <name evidence="10" type="ORF">CO137_01720</name>
</gene>
<evidence type="ECO:0000256" key="3">
    <source>
        <dbReference type="ARBA" id="ARBA00012239"/>
    </source>
</evidence>
<dbReference type="PANTHER" id="PTHR43586">
    <property type="entry name" value="CYSTEINE DESULFURASE"/>
    <property type="match status" value="1"/>
</dbReference>
<dbReference type="Pfam" id="PF00266">
    <property type="entry name" value="Aminotran_5"/>
    <property type="match status" value="1"/>
</dbReference>
<dbReference type="Gene3D" id="3.90.1150.10">
    <property type="entry name" value="Aspartate Aminotransferase, domain 1"/>
    <property type="match status" value="1"/>
</dbReference>
<comment type="similarity">
    <text evidence="2 8">Belongs to the class-V pyridoxal-phosphate-dependent aminotransferase family. Csd subfamily.</text>
</comment>
<protein>
    <recommendedName>
        <fullName evidence="3 8">Cysteine desulfurase</fullName>
        <ecNumber evidence="3 8">2.8.1.7</ecNumber>
    </recommendedName>
</protein>
<dbReference type="InterPro" id="IPR020578">
    <property type="entry name" value="Aminotrans_V_PyrdxlP_BS"/>
</dbReference>
<evidence type="ECO:0000256" key="4">
    <source>
        <dbReference type="ARBA" id="ARBA00022679"/>
    </source>
</evidence>
<dbReference type="PROSITE" id="PS00595">
    <property type="entry name" value="AA_TRANSFER_CLASS_5"/>
    <property type="match status" value="1"/>
</dbReference>
<feature type="domain" description="Aminotransferase class V" evidence="9">
    <location>
        <begin position="20"/>
        <end position="386"/>
    </location>
</feature>
<dbReference type="CDD" id="cd06453">
    <property type="entry name" value="SufS_like"/>
    <property type="match status" value="1"/>
</dbReference>
<dbReference type="InterPro" id="IPR015421">
    <property type="entry name" value="PyrdxlP-dep_Trfase_major"/>
</dbReference>
<organism evidence="10 11">
    <name type="scientific">Candidatus Magasanikbacteria bacterium CG_4_9_14_3_um_filter_32_9</name>
    <dbReference type="NCBI Taxonomy" id="1974644"/>
    <lineage>
        <taxon>Bacteria</taxon>
        <taxon>Candidatus Magasanikiibacteriota</taxon>
    </lineage>
</organism>